<proteinExistence type="predicted"/>
<dbReference type="InterPro" id="IPR011042">
    <property type="entry name" value="6-blade_b-propeller_TolB-like"/>
</dbReference>
<evidence type="ECO:0000313" key="2">
    <source>
        <dbReference type="Proteomes" id="UP000429644"/>
    </source>
</evidence>
<evidence type="ECO:0000313" key="1">
    <source>
        <dbReference type="EMBL" id="MPV88441.1"/>
    </source>
</evidence>
<organism evidence="1 2">
    <name type="scientific">Georgenia ruanii</name>
    <dbReference type="NCBI Taxonomy" id="348442"/>
    <lineage>
        <taxon>Bacteria</taxon>
        <taxon>Bacillati</taxon>
        <taxon>Actinomycetota</taxon>
        <taxon>Actinomycetes</taxon>
        <taxon>Micrococcales</taxon>
        <taxon>Bogoriellaceae</taxon>
        <taxon>Georgenia</taxon>
    </lineage>
</organism>
<protein>
    <recommendedName>
        <fullName evidence="3">Strictosidine synthase</fullName>
    </recommendedName>
</protein>
<dbReference type="SUPFAM" id="SSF63829">
    <property type="entry name" value="Calcium-dependent phosphotriesterase"/>
    <property type="match status" value="1"/>
</dbReference>
<reference evidence="1 2" key="1">
    <citation type="submission" date="2019-10" db="EMBL/GenBank/DDBJ databases">
        <title>Georgenia wutianyii sp. nov. and Georgenia yuyongxinii sp. nov. isolated from plateau pika (Ochotona curzoniae) in the Qinghai-Tibet plateau of China.</title>
        <authorList>
            <person name="Tian Z."/>
        </authorList>
    </citation>
    <scope>NUCLEOTIDE SEQUENCE [LARGE SCALE GENOMIC DNA]</scope>
    <source>
        <strain evidence="1 2">JCM 15130</strain>
    </source>
</reference>
<dbReference type="EMBL" id="WHPD01001561">
    <property type="protein sequence ID" value="MPV88441.1"/>
    <property type="molecule type" value="Genomic_DNA"/>
</dbReference>
<sequence>MAVEGHGLSAVMPDGTVSVITADPRLHTCVTALTALGDGSLLACVGSTATGEWARNLVARDSATGMLLRISDGQVEELDRGLAWPSGVCDDGEGGFLLSTSVGHRIERRSLASPDRAGVPLLDNLPGYPGRITPASRAGEWWVAMPYLRNRATELILEHDELLAEMVGSMEPEAWLVPSLAIENVYRTPLQTGSVRVLGEIKPWAPSRTYGLVFRVTAEGRVVASAHSRADGRMHGVTGVLECEPGSVVVACRGAGTILMLGEDR</sequence>
<gene>
    <name evidence="1" type="ORF">GB882_07160</name>
</gene>
<name>A0A7J9UUY8_9MICO</name>
<keyword evidence="2" id="KW-1185">Reference proteome</keyword>
<dbReference type="Proteomes" id="UP000429644">
    <property type="component" value="Unassembled WGS sequence"/>
</dbReference>
<evidence type="ECO:0008006" key="3">
    <source>
        <dbReference type="Google" id="ProtNLM"/>
    </source>
</evidence>
<comment type="caution">
    <text evidence="1">The sequence shown here is derived from an EMBL/GenBank/DDBJ whole genome shotgun (WGS) entry which is preliminary data.</text>
</comment>
<dbReference type="AlphaFoldDB" id="A0A7J9UUY8"/>
<accession>A0A7J9UUY8</accession>
<dbReference type="Gene3D" id="2.120.10.30">
    <property type="entry name" value="TolB, C-terminal domain"/>
    <property type="match status" value="1"/>
</dbReference>